<organism evidence="2">
    <name type="scientific">uncultured Caudovirales phage</name>
    <dbReference type="NCBI Taxonomy" id="2100421"/>
    <lineage>
        <taxon>Viruses</taxon>
        <taxon>Duplodnaviria</taxon>
        <taxon>Heunggongvirae</taxon>
        <taxon>Uroviricota</taxon>
        <taxon>Caudoviricetes</taxon>
        <taxon>Peduoviridae</taxon>
        <taxon>Maltschvirus</taxon>
        <taxon>Maltschvirus maltsch</taxon>
    </lineage>
</organism>
<dbReference type="EMBL" id="LR796358">
    <property type="protein sequence ID" value="CAB4138888.1"/>
    <property type="molecule type" value="Genomic_DNA"/>
</dbReference>
<dbReference type="InterPro" id="IPR027417">
    <property type="entry name" value="P-loop_NTPase"/>
</dbReference>
<dbReference type="Pfam" id="PF22530">
    <property type="entry name" value="Terminase-T7_RNaseH-like"/>
    <property type="match status" value="1"/>
</dbReference>
<feature type="domain" description="Terminase large subunit ribonuclease H-like" evidence="1">
    <location>
        <begin position="353"/>
        <end position="449"/>
    </location>
</feature>
<dbReference type="InterPro" id="IPR054762">
    <property type="entry name" value="Gp19_RNaseH-like"/>
</dbReference>
<evidence type="ECO:0000313" key="2">
    <source>
        <dbReference type="EMBL" id="CAB4138888.1"/>
    </source>
</evidence>
<name>A0A6J5LWJ6_9CAUD</name>
<dbReference type="Gene3D" id="3.40.50.300">
    <property type="entry name" value="P-loop containing nucleotide triphosphate hydrolases"/>
    <property type="match status" value="1"/>
</dbReference>
<accession>A0A6J5LWJ6</accession>
<proteinExistence type="predicted"/>
<sequence>MSSLKPTEPLSPNDIIRLAAESDLEVFIKLVAPEQVLGQCHSELLGWWTRQDSKSHQLVLFPRDHQKSRMVAYRVVWELTKNPTLRVLYISATANLAEKQLGFMKGIFTSEVYRRYWPEHVHPEEGKRTRWTTSEIALDHPQRKKENVRDPSIFTGGLTTSLTGMHCDIAVLDDVVVYENAYTNEGRDKVRSQYSLLSSIEGAEAREWVVGTRYHPIDLYNDLMQMIEDQYDKAGNKVGEENIYEIFERAVEDRGDGTGEFLWPRQQRKDGKWFGFDQQILAKKRGQYLDKGQFRAQYYNDPTDPDNVPVGSDKFQYYDRKHLHLDNGYWFYKTHRLNVYCAVDFAFSLSKKADYTAMVVVGVDGENNVYVLDIDRFRTDRISEYFDHILQLSNKWSFRKMRAEVTVAQVAIVKQLKELIKQHGLSISIEEYRPNKGSKEERIAAILEPRYDNLSIFHYRGGNTQILEEELSSRNPAHDDLKDALASAVDMAVKPSRNLGRQKASNIVWANSRFRGSA</sequence>
<evidence type="ECO:0000259" key="1">
    <source>
        <dbReference type="Pfam" id="PF22530"/>
    </source>
</evidence>
<protein>
    <recommendedName>
        <fullName evidence="1">Terminase large subunit ribonuclease H-like domain-containing protein</fullName>
    </recommendedName>
</protein>
<reference evidence="2" key="1">
    <citation type="submission" date="2020-04" db="EMBL/GenBank/DDBJ databases">
        <authorList>
            <person name="Chiriac C."/>
            <person name="Salcher M."/>
            <person name="Ghai R."/>
            <person name="Kavagutti S V."/>
        </authorList>
    </citation>
    <scope>NUCLEOTIDE SEQUENCE</scope>
</reference>
<dbReference type="Gene3D" id="3.30.420.240">
    <property type="match status" value="1"/>
</dbReference>
<gene>
    <name evidence="2" type="ORF">UFOVP343_22</name>
</gene>